<reference evidence="2 3" key="1">
    <citation type="journal article" date="2011" name="PLoS Pathog.">
        <title>Endophytic Life Strategies Decoded by Genome and Transcriptome Analyses of the Mutualistic Root Symbiont Piriformospora indica.</title>
        <authorList>
            <person name="Zuccaro A."/>
            <person name="Lahrmann U."/>
            <person name="Guldener U."/>
            <person name="Langen G."/>
            <person name="Pfiffi S."/>
            <person name="Biedenkopf D."/>
            <person name="Wong P."/>
            <person name="Samans B."/>
            <person name="Grimm C."/>
            <person name="Basiewicz M."/>
            <person name="Murat C."/>
            <person name="Martin F."/>
            <person name="Kogel K.H."/>
        </authorList>
    </citation>
    <scope>NUCLEOTIDE SEQUENCE [LARGE SCALE GENOMIC DNA]</scope>
    <source>
        <strain evidence="2 3">DSM 11827</strain>
    </source>
</reference>
<dbReference type="AlphaFoldDB" id="G4TML2"/>
<dbReference type="Gene3D" id="1.20.5.170">
    <property type="match status" value="1"/>
</dbReference>
<gene>
    <name evidence="2" type="ORF">PIIN_06494</name>
</gene>
<dbReference type="InParanoid" id="G4TML2"/>
<proteinExistence type="predicted"/>
<dbReference type="Proteomes" id="UP000007148">
    <property type="component" value="Unassembled WGS sequence"/>
</dbReference>
<name>G4TML2_SERID</name>
<dbReference type="InterPro" id="IPR019357">
    <property type="entry name" value="SCOC"/>
</dbReference>
<sequence length="83" mass="9239">MSSFQNEFDDSPSWGSNAHAAPGDILRDAMRKEALIKEITAGQEDLRALVGRVQSLQDEVEKLTSGNEMLQMYIENLSKQIKG</sequence>
<protein>
    <submittedName>
        <fullName evidence="2">Uncharacterized protein</fullName>
    </submittedName>
</protein>
<comment type="caution">
    <text evidence="2">The sequence shown here is derived from an EMBL/GenBank/DDBJ whole genome shotgun (WGS) entry which is preliminary data.</text>
</comment>
<evidence type="ECO:0000256" key="1">
    <source>
        <dbReference type="SAM" id="MobiDB-lite"/>
    </source>
</evidence>
<evidence type="ECO:0000313" key="3">
    <source>
        <dbReference type="Proteomes" id="UP000007148"/>
    </source>
</evidence>
<dbReference type="Pfam" id="PF10224">
    <property type="entry name" value="DUF2205"/>
    <property type="match status" value="1"/>
</dbReference>
<feature type="region of interest" description="Disordered" evidence="1">
    <location>
        <begin position="1"/>
        <end position="21"/>
    </location>
</feature>
<dbReference type="OMA" id="NLTMQMA"/>
<accession>G4TML2</accession>
<keyword evidence="3" id="KW-1185">Reference proteome</keyword>
<dbReference type="HOGENOM" id="CLU_183929_1_0_1"/>
<evidence type="ECO:0000313" key="2">
    <source>
        <dbReference type="EMBL" id="CCA72557.1"/>
    </source>
</evidence>
<organism evidence="2 3">
    <name type="scientific">Serendipita indica (strain DSM 11827)</name>
    <name type="common">Root endophyte fungus</name>
    <name type="synonym">Piriformospora indica</name>
    <dbReference type="NCBI Taxonomy" id="1109443"/>
    <lineage>
        <taxon>Eukaryota</taxon>
        <taxon>Fungi</taxon>
        <taxon>Dikarya</taxon>
        <taxon>Basidiomycota</taxon>
        <taxon>Agaricomycotina</taxon>
        <taxon>Agaricomycetes</taxon>
        <taxon>Sebacinales</taxon>
        <taxon>Serendipitaceae</taxon>
        <taxon>Serendipita</taxon>
    </lineage>
</organism>
<dbReference type="eggNOG" id="ENOG502RDGI">
    <property type="taxonomic scope" value="Eukaryota"/>
</dbReference>
<dbReference type="EMBL" id="CAFZ01000170">
    <property type="protein sequence ID" value="CCA72557.1"/>
    <property type="molecule type" value="Genomic_DNA"/>
</dbReference>
<dbReference type="OrthoDB" id="2163284at2759"/>